<dbReference type="Gene3D" id="2.60.40.10">
    <property type="entry name" value="Immunoglobulins"/>
    <property type="match status" value="1"/>
</dbReference>
<dbReference type="InterPro" id="IPR040853">
    <property type="entry name" value="RapA2_cadherin-like"/>
</dbReference>
<dbReference type="Pfam" id="PF19116">
    <property type="entry name" value="DUF5801"/>
    <property type="match status" value="3"/>
</dbReference>
<evidence type="ECO:0000259" key="2">
    <source>
        <dbReference type="PROSITE" id="PS50234"/>
    </source>
</evidence>
<protein>
    <recommendedName>
        <fullName evidence="2">VWFA domain-containing protein</fullName>
    </recommendedName>
</protein>
<dbReference type="InterPro" id="IPR013783">
    <property type="entry name" value="Ig-like_fold"/>
</dbReference>
<dbReference type="PANTHER" id="PTHR39431:SF1">
    <property type="entry name" value="FRPA_C-RELATED PROTEIN"/>
    <property type="match status" value="1"/>
</dbReference>
<feature type="domain" description="VWFA" evidence="2">
    <location>
        <begin position="2175"/>
        <end position="2376"/>
    </location>
</feature>
<feature type="region of interest" description="Disordered" evidence="1">
    <location>
        <begin position="274"/>
        <end position="299"/>
    </location>
</feature>
<evidence type="ECO:0000313" key="4">
    <source>
        <dbReference type="Proteomes" id="UP001500738"/>
    </source>
</evidence>
<feature type="compositionally biased region" description="Basic and acidic residues" evidence="1">
    <location>
        <begin position="2733"/>
        <end position="2751"/>
    </location>
</feature>
<accession>A0ABN1M190</accession>
<dbReference type="NCBIfam" id="TIGR01965">
    <property type="entry name" value="VCBS_repeat"/>
    <property type="match status" value="3"/>
</dbReference>
<evidence type="ECO:0000256" key="1">
    <source>
        <dbReference type="SAM" id="MobiDB-lite"/>
    </source>
</evidence>
<gene>
    <name evidence="3" type="ORF">GCM10009115_10780</name>
</gene>
<dbReference type="Gene3D" id="3.40.50.410">
    <property type="entry name" value="von Willebrand factor, type A domain"/>
    <property type="match status" value="1"/>
</dbReference>
<sequence length="2890" mass="289842">MARAVPAGATRIVPANDVVQLPPGTRLDAIKLSGNDLVITLPDGQVLVIVDGALHIPQFRIGPINIPAPTIAALIATQEPEPAAGTLQSSGGNFAQTPGDIGDPFAIGDLLPPTDFGLPDREAREIIPDAVDNKPDIVIITPDQPAGAADATATVSEAALPARGTEPPGSNEASGQETITGAIRITALDQPSSVSVNGTVITAVGQTVATTYGQITITSITPDAIGYSYVLTDNATVPDARDVVTVTVTDADGDVDTATLTLTIADDVATARPDVDDTEAGTRNPAAGNVITGEGTTSGAAGADTLGADGALVTGFRTGAGTDFVAPGAPIDGQYGRLLITTDGRYVYVRNPGTPGGVSDTFVYRLTDGDGDTSTATLTINIADSTPTLAVPVAGGEGTFVNEAGLPERPGEPAGSSTGDDSYFSFGTIQFGAADGPAAITINGILVTEEGQAIALPTGTFYIVAINPDSIEYAFALEDNVIGDPASQTITVGITDIDGDAVSASFEIDIIDDAPVAIADFDTIVSGSDTATGNVITDAENDGGRDTVGADGALVSFVTGTGDPVPAGTPVAGLYGILTLKADGSYSYVRDPEAPGGVADVFTYRLTDGDGDSATATLTINIADSGVRIRVPSGSDDGVTVAEAGLPGGSAPESGGAATSGSIAISAPDGLGSIRINGVEVTGVGQAIEGSFGTLTITSLSPTAIGYSYVLTTASYGDDATDSFGITVSDSDGDSANASLEIAIVDDVPTATDDVDSVDAGSEQGADGNVLTGSGGDDANATDGAADVQGADGATVTAVSFAGQEGHVDGQTLGAYGTLEIASDGSYLYVVDPENADVIGLNGNEELTESFDYVVTDGDGDEATATLTITIRGRDDGITFTGLNADGGEVTVSEANLADGSDPNSDALVRTGSFSFDAPDGIAGLTVGGEPLFDGDIIVGTSIATALGILTITDFEPVYDNAGDIVGGTIGYSYELVDNSLLHSGANGASLTDSFAVAITDSDGTTSTASLDVRVLDDNPVARSAPSITVAEDAPPISGNLLANDTRGADGAVVTGVTIGGVAVTVAASGTTSYTNANGTYTFRADGAWTFDPVTQTSQFPIAADFTYTITDGDGDQSSALQQIRLADGTEPKAGAPISLTVDDQHLASGSTPSIFQPVTASGQIAFTPGSDAIASIGFGDPSGLDGGLIWTLESDTQIIGRDADDTVVVILDLSVAGNVATVTMTLESNYGMHPDTLADDLAELGSVEVIATDADGDKVSGTVDLSVSDDVPSIMAVTSSTGALMVDETNLAVDATADFATFFHVVTGADASGSKVSYAFEVTTASGLVDVATGSKIILQANGNVVEGRLQDSLSTVAFRLTIDANGQATLDQMRAIKHGDATNPDDIATLSSTLIRLVATITDGDGDQATAIAFVGNTLAFRDDGPAIDATNVDTNSVLLTTQDADTRGAAFDTATADLSSAFSAASVQFGADGPAGAGQVTWSYALALGTAAATTALTSNGVPVTLALVSGQIVGSAGGTPVFSVAVNAATGIVTLTQFAEIDHPLPGSPANYAAQLVELGANLIELRGTATITDRDGDSASDTVAVDLGGNIRFADDGPTVSAGGSAPVLVLDESNLAVDATADLSSLFAPTTDFGADGPGATAYELGVTAGPSGLIDSLTGEPVILSIVGGVVYGRTATHEVFRISVDAGGLVTFDQSRAVLHTPDSGPDQTLFLQGSNLITLTAIVTDGDGDTARTTADITGRFAIRDDAPLAVHDDDNVARDGQNFADGNLLTGIGGTDENGMDGSADNGGADGGLHVTGVAFGATTGSIGAALAGDYGAITIAADGSYRYDLDPADPAVIALGANETLTETFHYTVQDADGDSATATITITITGANDFPVARADTNWVIDGPSGSDPSASGNVLQDIAHPGAPFGLFADVADNDPDLEPITVTSAGTYVGLYGTLVIAADGSYTYTLDEDKAAVNALDAGQTLVDTFPYMISDGALSVASTLSVTVFGTNDAPTIGTAIARVSEEGLVGGIPDALPDATLDTTNSTMASGTLAIGDADAGETLTAMLGDPGAVLTAGGVPVTWTGVGTGTLIGSAAGAEVIRVTLAPNGAYTVTLSHAVDHPTVAIEDLKSFSVPVSVSDGTTTTTNASAIQVVIEDDAPNAVGEAGSTSQPTQDVNTLFILDFSDSIDNGELNTMISAVQGALSQLDNAASGVMTIRFVIFSSGSFASPSFASAADANAYLDSLNPAAGGERPSNEEIGLNTNYTGAIQTALANFTAISGASNQVFFLSDGNPNQGVQFGGIPPQVVNSLAASTAAAWNSFVDSNHVNVTAIGIDNNPLQPLNIQRLRDVDVNDAPNNQPILVDDFQDLVGTLLSVIVPSAVVGDLDVNDAFGADGGRLLSITIGTTTYSWDGASSISVSTGGSIAGTSLNAVATPMGGTLTLDFATGQYTYQPPTPITVTATEVFSYVLTDRDGDTATANLSVTINALAPPIALDLDGDGVEFVSSDAAVRFDYDGDGVAETTAWVGRDDALLAIDKNGDGKVNDGSELVFGGKGLSDLQGLAAAYDSNGDGKLDAADKDFAKFGVWQDANGNGVTDPGEYRSLIDAGIVSIALASDNRGYTAADGQVVVRGEATYTRADGSTGKLADAAFATNFAADQQRSAAGLSTAMLVAGLAAATPLAAEEPAPAPAEQPLAASLDGEAPVGAAPYQRDIEPASKADLSTHLASDEADSDRHHDDAPTRQAIDRGGEDGAPASHAADPAPERSYASLLEETQVDRAEAAAPRADAAPSVDQVQMALPAQAVAPDAGAHDVKAIVAGALEGAQVDLDALLGAAPASNQALPQVPVLASATEGLLGDGGMIGTGHGFMAGLAEQHIAAQLEQAAAVHA</sequence>
<dbReference type="EMBL" id="BAAAFE010000004">
    <property type="protein sequence ID" value="GAA0862781.1"/>
    <property type="molecule type" value="Genomic_DNA"/>
</dbReference>
<dbReference type="Proteomes" id="UP001500738">
    <property type="component" value="Unassembled WGS sequence"/>
</dbReference>
<dbReference type="InterPro" id="IPR002035">
    <property type="entry name" value="VWF_A"/>
</dbReference>
<dbReference type="SMART" id="SM00327">
    <property type="entry name" value="VWA"/>
    <property type="match status" value="1"/>
</dbReference>
<dbReference type="PANTHER" id="PTHR39431">
    <property type="entry name" value="FRPA/C-RELATED PROTEIN"/>
    <property type="match status" value="1"/>
</dbReference>
<proteinExistence type="predicted"/>
<name>A0ABN1M190_9SPHN</name>
<dbReference type="RefSeq" id="WP_215355639.1">
    <property type="nucleotide sequence ID" value="NZ_BAAAFE010000004.1"/>
</dbReference>
<dbReference type="InterPro" id="IPR010221">
    <property type="entry name" value="VCBS_dom"/>
</dbReference>
<reference evidence="3 4" key="1">
    <citation type="journal article" date="2019" name="Int. J. Syst. Evol. Microbiol.">
        <title>The Global Catalogue of Microorganisms (GCM) 10K type strain sequencing project: providing services to taxonomists for standard genome sequencing and annotation.</title>
        <authorList>
            <consortium name="The Broad Institute Genomics Platform"/>
            <consortium name="The Broad Institute Genome Sequencing Center for Infectious Disease"/>
            <person name="Wu L."/>
            <person name="Ma J."/>
        </authorList>
    </citation>
    <scope>NUCLEOTIDE SEQUENCE [LARGE SCALE GENOMIC DNA]</scope>
    <source>
        <strain evidence="3 4">JCM 15910</strain>
    </source>
</reference>
<feature type="region of interest" description="Disordered" evidence="1">
    <location>
        <begin position="751"/>
        <end position="781"/>
    </location>
</feature>
<dbReference type="SUPFAM" id="SSF53300">
    <property type="entry name" value="vWA-like"/>
    <property type="match status" value="1"/>
</dbReference>
<keyword evidence="4" id="KW-1185">Reference proteome</keyword>
<dbReference type="Pfam" id="PF17803">
    <property type="entry name" value="Cadherin_4"/>
    <property type="match status" value="1"/>
</dbReference>
<dbReference type="CDD" id="cd00198">
    <property type="entry name" value="vWFA"/>
    <property type="match status" value="1"/>
</dbReference>
<dbReference type="InterPro" id="IPR036465">
    <property type="entry name" value="vWFA_dom_sf"/>
</dbReference>
<dbReference type="PROSITE" id="PS50234">
    <property type="entry name" value="VWFA"/>
    <property type="match status" value="1"/>
</dbReference>
<dbReference type="InterPro" id="IPR043824">
    <property type="entry name" value="DUF5801"/>
</dbReference>
<dbReference type="Pfam" id="PF17963">
    <property type="entry name" value="Big_9"/>
    <property type="match status" value="3"/>
</dbReference>
<comment type="caution">
    <text evidence="3">The sequence shown here is derived from an EMBL/GenBank/DDBJ whole genome shotgun (WGS) entry which is preliminary data.</text>
</comment>
<feature type="region of interest" description="Disordered" evidence="1">
    <location>
        <begin position="2714"/>
        <end position="2765"/>
    </location>
</feature>
<evidence type="ECO:0000313" key="3">
    <source>
        <dbReference type="EMBL" id="GAA0862781.1"/>
    </source>
</evidence>
<organism evidence="3 4">
    <name type="scientific">Sphingopyxis soli</name>
    <dbReference type="NCBI Taxonomy" id="592051"/>
    <lineage>
        <taxon>Bacteria</taxon>
        <taxon>Pseudomonadati</taxon>
        <taxon>Pseudomonadota</taxon>
        <taxon>Alphaproteobacteria</taxon>
        <taxon>Sphingomonadales</taxon>
        <taxon>Sphingomonadaceae</taxon>
        <taxon>Sphingopyxis</taxon>
    </lineage>
</organism>